<dbReference type="AlphaFoldDB" id="A0AAD5QVR9"/>
<evidence type="ECO:0000313" key="2">
    <source>
        <dbReference type="EMBL" id="KAJ1361511.1"/>
    </source>
</evidence>
<comment type="caution">
    <text evidence="2">The sequence shown here is derived from an EMBL/GenBank/DDBJ whole genome shotgun (WGS) entry which is preliminary data.</text>
</comment>
<sequence length="96" mass="10839">GFENTRERKMWGGRRDKKTTVEKEPSCGHWKAGGGAETKGEKGGRRKKKKERGKEEIVKKTKGEERGERSDLKKKGGREGEGGRGRRVEENRKGAE</sequence>
<feature type="region of interest" description="Disordered" evidence="1">
    <location>
        <begin position="1"/>
        <end position="96"/>
    </location>
</feature>
<feature type="compositionally biased region" description="Basic and acidic residues" evidence="1">
    <location>
        <begin position="1"/>
        <end position="26"/>
    </location>
</feature>
<protein>
    <submittedName>
        <fullName evidence="2">Uncharacterized protein</fullName>
    </submittedName>
</protein>
<proteinExistence type="predicted"/>
<accession>A0AAD5QVR9</accession>
<organism evidence="2 3">
    <name type="scientific">Parelaphostrongylus tenuis</name>
    <name type="common">Meningeal worm</name>
    <dbReference type="NCBI Taxonomy" id="148309"/>
    <lineage>
        <taxon>Eukaryota</taxon>
        <taxon>Metazoa</taxon>
        <taxon>Ecdysozoa</taxon>
        <taxon>Nematoda</taxon>
        <taxon>Chromadorea</taxon>
        <taxon>Rhabditida</taxon>
        <taxon>Rhabditina</taxon>
        <taxon>Rhabditomorpha</taxon>
        <taxon>Strongyloidea</taxon>
        <taxon>Metastrongylidae</taxon>
        <taxon>Parelaphostrongylus</taxon>
    </lineage>
</organism>
<reference evidence="2" key="1">
    <citation type="submission" date="2021-06" db="EMBL/GenBank/DDBJ databases">
        <title>Parelaphostrongylus tenuis whole genome reference sequence.</title>
        <authorList>
            <person name="Garwood T.J."/>
            <person name="Larsen P.A."/>
            <person name="Fountain-Jones N.M."/>
            <person name="Garbe J.R."/>
            <person name="Macchietto M.G."/>
            <person name="Kania S.A."/>
            <person name="Gerhold R.W."/>
            <person name="Richards J.E."/>
            <person name="Wolf T.M."/>
        </authorList>
    </citation>
    <scope>NUCLEOTIDE SEQUENCE</scope>
    <source>
        <strain evidence="2">MNPRO001-30</strain>
        <tissue evidence="2">Meninges</tissue>
    </source>
</reference>
<feature type="non-terminal residue" evidence="2">
    <location>
        <position position="1"/>
    </location>
</feature>
<evidence type="ECO:0000313" key="3">
    <source>
        <dbReference type="Proteomes" id="UP001196413"/>
    </source>
</evidence>
<dbReference type="EMBL" id="JAHQIW010004218">
    <property type="protein sequence ID" value="KAJ1361511.1"/>
    <property type="molecule type" value="Genomic_DNA"/>
</dbReference>
<keyword evidence="3" id="KW-1185">Reference proteome</keyword>
<name>A0AAD5QVR9_PARTN</name>
<gene>
    <name evidence="2" type="ORF">KIN20_020784</name>
</gene>
<dbReference type="Proteomes" id="UP001196413">
    <property type="component" value="Unassembled WGS sequence"/>
</dbReference>
<evidence type="ECO:0000256" key="1">
    <source>
        <dbReference type="SAM" id="MobiDB-lite"/>
    </source>
</evidence>
<feature type="compositionally biased region" description="Basic and acidic residues" evidence="1">
    <location>
        <begin position="52"/>
        <end position="96"/>
    </location>
</feature>